<dbReference type="EMBL" id="LT629791">
    <property type="protein sequence ID" value="SDU76870.1"/>
    <property type="molecule type" value="Genomic_DNA"/>
</dbReference>
<proteinExistence type="predicted"/>
<dbReference type="STRING" id="419479.SAMN04488563_5343"/>
<dbReference type="AlphaFoldDB" id="A0A1H2L747"/>
<dbReference type="OrthoDB" id="9812981at2"/>
<evidence type="ECO:0000313" key="1">
    <source>
        <dbReference type="EMBL" id="SDU76870.1"/>
    </source>
</evidence>
<dbReference type="InterPro" id="IPR029475">
    <property type="entry name" value="DUF6807"/>
</dbReference>
<gene>
    <name evidence="1" type="ORF">SAMN04488563_5343</name>
</gene>
<accession>A0A1H2L747</accession>
<evidence type="ECO:0000313" key="2">
    <source>
        <dbReference type="Proteomes" id="UP000182977"/>
    </source>
</evidence>
<dbReference type="Proteomes" id="UP000182977">
    <property type="component" value="Chromosome I"/>
</dbReference>
<organism evidence="1 2">
    <name type="scientific">Jiangella alkaliphila</name>
    <dbReference type="NCBI Taxonomy" id="419479"/>
    <lineage>
        <taxon>Bacteria</taxon>
        <taxon>Bacillati</taxon>
        <taxon>Actinomycetota</taxon>
        <taxon>Actinomycetes</taxon>
        <taxon>Jiangellales</taxon>
        <taxon>Jiangellaceae</taxon>
        <taxon>Jiangella</taxon>
    </lineage>
</organism>
<dbReference type="Pfam" id="PF14100">
    <property type="entry name" value="DUF6807"/>
    <property type="match status" value="1"/>
</dbReference>
<keyword evidence="2" id="KW-1185">Reference proteome</keyword>
<protein>
    <submittedName>
        <fullName evidence="1">Methane oxygenase PmoA</fullName>
    </submittedName>
</protein>
<dbReference type="RefSeq" id="WP_052763126.1">
    <property type="nucleotide sequence ID" value="NZ_LBMC01000066.1"/>
</dbReference>
<name>A0A1H2L747_9ACTN</name>
<reference evidence="2" key="1">
    <citation type="submission" date="2016-10" db="EMBL/GenBank/DDBJ databases">
        <authorList>
            <person name="Varghese N."/>
            <person name="Submissions S."/>
        </authorList>
    </citation>
    <scope>NUCLEOTIDE SEQUENCE [LARGE SCALE GENOMIC DNA]</scope>
    <source>
        <strain evidence="2">DSM 45079</strain>
    </source>
</reference>
<sequence length="267" mass="28745">MIDVVVGHDGTARIVAGDRVLGVRRSGEEMPPHHAPRPSWHPLRTVDGATFTEDGPADHPWHHGLSIAVANVAVDGHRDAATSWGGPTFQDGAYRDLANAARQRTRAMSATGRVLTEEIDWIGRDGRLLLTETRESRVAKTSDGWSLTIAPRWRAHRDLGFGSPTTAGRPDAGYGGLFLRGSDALLGAGVVLDGIDTPADEAMGTTAYQCALVRAATSITMNADRPTPWFLRTDPVVMLCAAPFFHETMELAAGSQTSWSWGVEIRS</sequence>